<dbReference type="PANTHER" id="PTHR13593:SF80">
    <property type="entry name" value="PLC-LIKE PHOSPHODIESTERASE"/>
    <property type="match status" value="1"/>
</dbReference>
<evidence type="ECO:0000256" key="2">
    <source>
        <dbReference type="SAM" id="SignalP"/>
    </source>
</evidence>
<protein>
    <submittedName>
        <fullName evidence="3">PLC-like phosphodiesterase</fullName>
    </submittedName>
</protein>
<evidence type="ECO:0000313" key="3">
    <source>
        <dbReference type="EMBL" id="KAK3951708.1"/>
    </source>
</evidence>
<proteinExistence type="predicted"/>
<evidence type="ECO:0000256" key="1">
    <source>
        <dbReference type="SAM" id="MobiDB-lite"/>
    </source>
</evidence>
<feature type="signal peptide" evidence="2">
    <location>
        <begin position="1"/>
        <end position="22"/>
    </location>
</feature>
<reference evidence="3" key="2">
    <citation type="submission" date="2023-06" db="EMBL/GenBank/DDBJ databases">
        <authorList>
            <consortium name="Lawrence Berkeley National Laboratory"/>
            <person name="Mondo S.J."/>
            <person name="Hensen N."/>
            <person name="Bonometti L."/>
            <person name="Westerberg I."/>
            <person name="Brannstrom I.O."/>
            <person name="Guillou S."/>
            <person name="Cros-Aarteil S."/>
            <person name="Calhoun S."/>
            <person name="Haridas S."/>
            <person name="Kuo A."/>
            <person name="Pangilinan J."/>
            <person name="Riley R."/>
            <person name="Labutti K."/>
            <person name="Andreopoulos B."/>
            <person name="Lipzen A."/>
            <person name="Chen C."/>
            <person name="Yanf M."/>
            <person name="Daum C."/>
            <person name="Ng V."/>
            <person name="Clum A."/>
            <person name="Steindorff A."/>
            <person name="Ohm R."/>
            <person name="Martin F."/>
            <person name="Silar P."/>
            <person name="Natvig D."/>
            <person name="Lalanne C."/>
            <person name="Gautier V."/>
            <person name="Ament-Velasquez S.L."/>
            <person name="Kruys A."/>
            <person name="Hutchinson M.I."/>
            <person name="Powell A.J."/>
            <person name="Barry K."/>
            <person name="Miller A.N."/>
            <person name="Grigoriev I.V."/>
            <person name="Debuchy R."/>
            <person name="Gladieux P."/>
            <person name="Thoren M.H."/>
            <person name="Johannesson H."/>
        </authorList>
    </citation>
    <scope>NUCLEOTIDE SEQUENCE</scope>
    <source>
        <strain evidence="3">CBS 626.80</strain>
    </source>
</reference>
<dbReference type="Proteomes" id="UP001303222">
    <property type="component" value="Unassembled WGS sequence"/>
</dbReference>
<feature type="chain" id="PRO_5043002499" evidence="2">
    <location>
        <begin position="23"/>
        <end position="399"/>
    </location>
</feature>
<dbReference type="Gene3D" id="3.20.20.190">
    <property type="entry name" value="Phosphatidylinositol (PI) phosphodiesterase"/>
    <property type="match status" value="1"/>
</dbReference>
<accession>A0AAN6SFW9</accession>
<dbReference type="InterPro" id="IPR051057">
    <property type="entry name" value="PI-PLC_domain"/>
</dbReference>
<comment type="caution">
    <text evidence="3">The sequence shown here is derived from an EMBL/GenBank/DDBJ whole genome shotgun (WGS) entry which is preliminary data.</text>
</comment>
<gene>
    <name evidence="3" type="ORF">QBC32DRAFT_343376</name>
</gene>
<dbReference type="AlphaFoldDB" id="A0AAN6SFW9"/>
<organism evidence="3 4">
    <name type="scientific">Pseudoneurospora amorphoporcata</name>
    <dbReference type="NCBI Taxonomy" id="241081"/>
    <lineage>
        <taxon>Eukaryota</taxon>
        <taxon>Fungi</taxon>
        <taxon>Dikarya</taxon>
        <taxon>Ascomycota</taxon>
        <taxon>Pezizomycotina</taxon>
        <taxon>Sordariomycetes</taxon>
        <taxon>Sordariomycetidae</taxon>
        <taxon>Sordariales</taxon>
        <taxon>Sordariaceae</taxon>
        <taxon>Pseudoneurospora</taxon>
    </lineage>
</organism>
<dbReference type="EMBL" id="MU859141">
    <property type="protein sequence ID" value="KAK3951708.1"/>
    <property type="molecule type" value="Genomic_DNA"/>
</dbReference>
<evidence type="ECO:0000313" key="4">
    <source>
        <dbReference type="Proteomes" id="UP001303222"/>
    </source>
</evidence>
<dbReference type="InterPro" id="IPR017946">
    <property type="entry name" value="PLC-like_Pdiesterase_TIM-brl"/>
</dbReference>
<feature type="compositionally biased region" description="Low complexity" evidence="1">
    <location>
        <begin position="362"/>
        <end position="377"/>
    </location>
</feature>
<dbReference type="SUPFAM" id="SSF51695">
    <property type="entry name" value="PLC-like phosphodiesterases"/>
    <property type="match status" value="1"/>
</dbReference>
<name>A0AAN6SFW9_9PEZI</name>
<dbReference type="GO" id="GO:0008081">
    <property type="term" value="F:phosphoric diester hydrolase activity"/>
    <property type="evidence" value="ECO:0007669"/>
    <property type="project" value="InterPro"/>
</dbReference>
<dbReference type="GO" id="GO:0006629">
    <property type="term" value="P:lipid metabolic process"/>
    <property type="evidence" value="ECO:0007669"/>
    <property type="project" value="InterPro"/>
</dbReference>
<dbReference type="PANTHER" id="PTHR13593">
    <property type="match status" value="1"/>
</dbReference>
<dbReference type="Pfam" id="PF26146">
    <property type="entry name" value="PI-PLC_X"/>
    <property type="match status" value="1"/>
</dbReference>
<sequence>MMMPSLISSLTAALLLASGIHAVPQGPFGAESVIVSAVPTASASTAGVAASQPTTSLGSSSNAASDISACNNSPLLCDRAYNNVTHMGAHDSSFLKDGSTGNSLAGNQYFNATVALDAGIRLLQGQVHDTNGTLRLCHTSCSLLDAGPLQDWLAKVKFWMDTNPNEVVTLLLVNSDNKLVSDYATVFEGSGISTYGYQPTDGSTASKTWPTLREMITSNKRLVSFIASIDYSTIYPYLLSEFDHVFENPYDVLSLSGFNCTLDRPKGQGSAENAIASGRMPLMNHFAYSVLMEGVQIPDETNIDITNSADTTTTGNLGLHADTCVKQWGVKPTFILVDFFDHGPAIDTADRLNGISDATGRKSTSAESKESSTSGAGENKAMGINVALVAFVGFALAMV</sequence>
<keyword evidence="2" id="KW-0732">Signal</keyword>
<keyword evidence="4" id="KW-1185">Reference proteome</keyword>
<reference evidence="3" key="1">
    <citation type="journal article" date="2023" name="Mol. Phylogenet. Evol.">
        <title>Genome-scale phylogeny and comparative genomics of the fungal order Sordariales.</title>
        <authorList>
            <person name="Hensen N."/>
            <person name="Bonometti L."/>
            <person name="Westerberg I."/>
            <person name="Brannstrom I.O."/>
            <person name="Guillou S."/>
            <person name="Cros-Aarteil S."/>
            <person name="Calhoun S."/>
            <person name="Haridas S."/>
            <person name="Kuo A."/>
            <person name="Mondo S."/>
            <person name="Pangilinan J."/>
            <person name="Riley R."/>
            <person name="LaButti K."/>
            <person name="Andreopoulos B."/>
            <person name="Lipzen A."/>
            <person name="Chen C."/>
            <person name="Yan M."/>
            <person name="Daum C."/>
            <person name="Ng V."/>
            <person name="Clum A."/>
            <person name="Steindorff A."/>
            <person name="Ohm R.A."/>
            <person name="Martin F."/>
            <person name="Silar P."/>
            <person name="Natvig D.O."/>
            <person name="Lalanne C."/>
            <person name="Gautier V."/>
            <person name="Ament-Velasquez S.L."/>
            <person name="Kruys A."/>
            <person name="Hutchinson M.I."/>
            <person name="Powell A.J."/>
            <person name="Barry K."/>
            <person name="Miller A.N."/>
            <person name="Grigoriev I.V."/>
            <person name="Debuchy R."/>
            <person name="Gladieux P."/>
            <person name="Hiltunen Thoren M."/>
            <person name="Johannesson H."/>
        </authorList>
    </citation>
    <scope>NUCLEOTIDE SEQUENCE</scope>
    <source>
        <strain evidence="3">CBS 626.80</strain>
    </source>
</reference>
<feature type="region of interest" description="Disordered" evidence="1">
    <location>
        <begin position="356"/>
        <end position="377"/>
    </location>
</feature>